<protein>
    <submittedName>
        <fullName evidence="1">Uncharacterized protein</fullName>
    </submittedName>
</protein>
<dbReference type="EMBL" id="JAWQEG010000725">
    <property type="protein sequence ID" value="KAK3886156.1"/>
    <property type="molecule type" value="Genomic_DNA"/>
</dbReference>
<organism evidence="1 2">
    <name type="scientific">Petrolisthes cinctipes</name>
    <name type="common">Flat porcelain crab</name>
    <dbReference type="NCBI Taxonomy" id="88211"/>
    <lineage>
        <taxon>Eukaryota</taxon>
        <taxon>Metazoa</taxon>
        <taxon>Ecdysozoa</taxon>
        <taxon>Arthropoda</taxon>
        <taxon>Crustacea</taxon>
        <taxon>Multicrustacea</taxon>
        <taxon>Malacostraca</taxon>
        <taxon>Eumalacostraca</taxon>
        <taxon>Eucarida</taxon>
        <taxon>Decapoda</taxon>
        <taxon>Pleocyemata</taxon>
        <taxon>Anomura</taxon>
        <taxon>Galatheoidea</taxon>
        <taxon>Porcellanidae</taxon>
        <taxon>Petrolisthes</taxon>
    </lineage>
</organism>
<evidence type="ECO:0000313" key="2">
    <source>
        <dbReference type="Proteomes" id="UP001286313"/>
    </source>
</evidence>
<gene>
    <name evidence="1" type="ORF">Pcinc_009658</name>
</gene>
<reference evidence="1" key="1">
    <citation type="submission" date="2023-10" db="EMBL/GenBank/DDBJ databases">
        <title>Genome assemblies of two species of porcelain crab, Petrolisthes cinctipes and Petrolisthes manimaculis (Anomura: Porcellanidae).</title>
        <authorList>
            <person name="Angst P."/>
        </authorList>
    </citation>
    <scope>NUCLEOTIDE SEQUENCE</scope>
    <source>
        <strain evidence="1">PB745_01</strain>
        <tissue evidence="1">Gill</tissue>
    </source>
</reference>
<dbReference type="AlphaFoldDB" id="A0AAE1G6W9"/>
<keyword evidence="2" id="KW-1185">Reference proteome</keyword>
<name>A0AAE1G6W9_PETCI</name>
<sequence length="217" mass="23803">MLTCATHHPHQVRHPTYNVSTLLYIHVLQSKLLYDTSVSSSVSMCDQYIAVGPVLYSTTTTTFTATYTYRHQGIHRNFTHYPLCASPVFYPLQLLFSNVISPPYPLSLGLVLLASIPLTSACHPFPHLVLPLVPFPLVLAILMPSLFSCVPDPVTFLILCSFVPLSPDLTQFPNLLTPPHHVLTPASLFSPLLHPLCSVPLVVICSPLSLAVPLPTT</sequence>
<dbReference type="Proteomes" id="UP001286313">
    <property type="component" value="Unassembled WGS sequence"/>
</dbReference>
<accession>A0AAE1G6W9</accession>
<comment type="caution">
    <text evidence="1">The sequence shown here is derived from an EMBL/GenBank/DDBJ whole genome shotgun (WGS) entry which is preliminary data.</text>
</comment>
<evidence type="ECO:0000313" key="1">
    <source>
        <dbReference type="EMBL" id="KAK3886156.1"/>
    </source>
</evidence>
<proteinExistence type="predicted"/>